<feature type="chain" id="PRO_5010118826" description="RxLR effector protein" evidence="5">
    <location>
        <begin position="22"/>
        <end position="112"/>
    </location>
</feature>
<dbReference type="EnsemblProtists" id="Phyra76663">
    <property type="protein sequence ID" value="Phyra76663"/>
    <property type="gene ID" value="Phyra76663"/>
</dbReference>
<evidence type="ECO:0000256" key="2">
    <source>
        <dbReference type="ARBA" id="ARBA00010400"/>
    </source>
</evidence>
<evidence type="ECO:0000313" key="8">
    <source>
        <dbReference type="EMBL" id="AGZ84858.1"/>
    </source>
</evidence>
<proteinExistence type="inferred from homology"/>
<dbReference type="VEuPathDB" id="FungiDB:KRP23_11221"/>
<dbReference type="EMBL" id="KF273351">
    <property type="protein sequence ID" value="AGZ84857.1"/>
    <property type="molecule type" value="Genomic_DNA"/>
</dbReference>
<evidence type="ECO:0000313" key="9">
    <source>
        <dbReference type="EnsemblProtists" id="Phyra76663"/>
    </source>
</evidence>
<evidence type="ECO:0000256" key="3">
    <source>
        <dbReference type="ARBA" id="ARBA00022525"/>
    </source>
</evidence>
<evidence type="ECO:0000313" key="7">
    <source>
        <dbReference type="EMBL" id="AGZ84857.1"/>
    </source>
</evidence>
<comment type="subcellular location">
    <subcellularLocation>
        <location evidence="1 5">Secreted</location>
    </subcellularLocation>
</comment>
<dbReference type="VEuPathDB" id="FungiDB:KRP22_11546"/>
<dbReference type="Proteomes" id="UP000005238">
    <property type="component" value="Unassembled WGS sequence"/>
</dbReference>
<evidence type="ECO:0000256" key="4">
    <source>
        <dbReference type="ARBA" id="ARBA00022729"/>
    </source>
</evidence>
<keyword evidence="4 5" id="KW-0732">Signal</keyword>
<dbReference type="InParanoid" id="H3GK95"/>
<dbReference type="Pfam" id="PF16810">
    <property type="entry name" value="RXLR"/>
    <property type="match status" value="1"/>
</dbReference>
<keyword evidence="3 5" id="KW-0964">Secreted</keyword>
<protein>
    <recommendedName>
        <fullName evidence="5">RxLR effector protein</fullName>
    </recommendedName>
</protein>
<dbReference type="AlphaFoldDB" id="H3GK95"/>
<dbReference type="EMBL" id="DS566016">
    <property type="status" value="NOT_ANNOTATED_CDS"/>
    <property type="molecule type" value="Genomic_DNA"/>
</dbReference>
<dbReference type="InterPro" id="IPR031825">
    <property type="entry name" value="RXLR"/>
</dbReference>
<comment type="domain">
    <text evidence="5">The RxLR-dEER motif acts to carry the protein into the host cell cytoplasm through binding to cell surface phosphatidylinositol-3-phosphate.</text>
</comment>
<comment type="function">
    <text evidence="5">Effector that suppresses plant defense responses during pathogen infection.</text>
</comment>
<dbReference type="EMBL" id="KF273352">
    <property type="protein sequence ID" value="AGZ84858.1"/>
    <property type="molecule type" value="Genomic_DNA"/>
</dbReference>
<dbReference type="VEuPathDB" id="FungiDB:KRP22_10768"/>
<reference evidence="9" key="3">
    <citation type="submission" date="2015-06" db="UniProtKB">
        <authorList>
            <consortium name="EnsemblProtists"/>
        </authorList>
    </citation>
    <scope>IDENTIFICATION</scope>
    <source>
        <strain evidence="9">Pr102</strain>
    </source>
</reference>
<accession>H3GK95</accession>
<reference evidence="10" key="1">
    <citation type="journal article" date="2006" name="Science">
        <title>Phytophthora genome sequences uncover evolutionary origins and mechanisms of pathogenesis.</title>
        <authorList>
            <person name="Tyler B.M."/>
            <person name="Tripathy S."/>
            <person name="Zhang X."/>
            <person name="Dehal P."/>
            <person name="Jiang R.H."/>
            <person name="Aerts A."/>
            <person name="Arredondo F.D."/>
            <person name="Baxter L."/>
            <person name="Bensasson D."/>
            <person name="Beynon J.L."/>
            <person name="Chapman J."/>
            <person name="Damasceno C.M."/>
            <person name="Dorrance A.E."/>
            <person name="Dou D."/>
            <person name="Dickerman A.W."/>
            <person name="Dubchak I.L."/>
            <person name="Garbelotto M."/>
            <person name="Gijzen M."/>
            <person name="Gordon S.G."/>
            <person name="Govers F."/>
            <person name="Grunwald N.J."/>
            <person name="Huang W."/>
            <person name="Ivors K.L."/>
            <person name="Jones R.W."/>
            <person name="Kamoun S."/>
            <person name="Krampis K."/>
            <person name="Lamour K.H."/>
            <person name="Lee M.K."/>
            <person name="McDonald W.H."/>
            <person name="Medina M."/>
            <person name="Meijer H.J."/>
            <person name="Nordberg E.K."/>
            <person name="Maclean D.J."/>
            <person name="Ospina-Giraldo M.D."/>
            <person name="Morris P.F."/>
            <person name="Phuntumart V."/>
            <person name="Putnam N.H."/>
            <person name="Rash S."/>
            <person name="Rose J.K."/>
            <person name="Sakihama Y."/>
            <person name="Salamov A.A."/>
            <person name="Savidor A."/>
            <person name="Scheuring C.F."/>
            <person name="Smith B.M."/>
            <person name="Sobral B.W."/>
            <person name="Terry A."/>
            <person name="Torto-Alalibo T.A."/>
            <person name="Win J."/>
            <person name="Xu Z."/>
            <person name="Zhang H."/>
            <person name="Grigoriev I.V."/>
            <person name="Rokhsar D.S."/>
            <person name="Boore J.L."/>
        </authorList>
    </citation>
    <scope>NUCLEOTIDE SEQUENCE [LARGE SCALE GENOMIC DNA]</scope>
    <source>
        <strain evidence="10">Pr102</strain>
    </source>
</reference>
<evidence type="ECO:0000313" key="10">
    <source>
        <dbReference type="Proteomes" id="UP000005238"/>
    </source>
</evidence>
<evidence type="ECO:0000313" key="6">
    <source>
        <dbReference type="EMBL" id="AGZ84856.1"/>
    </source>
</evidence>
<dbReference type="HOGENOM" id="CLU_143156_1_0_1"/>
<organism evidence="9 10">
    <name type="scientific">Phytophthora ramorum</name>
    <name type="common">Sudden oak death agent</name>
    <dbReference type="NCBI Taxonomy" id="164328"/>
    <lineage>
        <taxon>Eukaryota</taxon>
        <taxon>Sar</taxon>
        <taxon>Stramenopiles</taxon>
        <taxon>Oomycota</taxon>
        <taxon>Peronosporomycetes</taxon>
        <taxon>Peronosporales</taxon>
        <taxon>Peronosporaceae</taxon>
        <taxon>Phytophthora</taxon>
    </lineage>
</organism>
<evidence type="ECO:0000256" key="1">
    <source>
        <dbReference type="ARBA" id="ARBA00004613"/>
    </source>
</evidence>
<name>H3GK95_PHYRM</name>
<evidence type="ECO:0000256" key="5">
    <source>
        <dbReference type="RuleBase" id="RU367124"/>
    </source>
</evidence>
<reference evidence="6" key="2">
    <citation type="journal article" date="2013" name="PLoS ONE">
        <title>Evolution of RXLR-Class Effectors in the Oomycete Plant Pathogen Phytophthora ramorum.</title>
        <authorList>
            <person name="Goss E.M."/>
            <person name="Press C.M."/>
            <person name="Grunwald N.J."/>
        </authorList>
    </citation>
    <scope>NUCLEOTIDE SEQUENCE</scope>
    <source>
        <strain evidence="7">CSL2266</strain>
        <strain evidence="6">Pr-102</strain>
        <strain evidence="8">Wsda3765</strain>
    </source>
</reference>
<keyword evidence="10" id="KW-1185">Reference proteome</keyword>
<sequence length="112" mass="12495">MRTTQLLLLVVATFISTAAVAENSIQDSALATDSITETAAKRHRYLKGGETTTELDTADEERVAPSLSMLKDWLKLPKFQRTPKLTSAEKAAEAQKKADKMFRAWMNLRNNP</sequence>
<gene>
    <name evidence="6" type="primary">Avh36</name>
</gene>
<comment type="similarity">
    <text evidence="2 5">Belongs to the RxLR effector family.</text>
</comment>
<feature type="signal peptide" evidence="5">
    <location>
        <begin position="1"/>
        <end position="21"/>
    </location>
</feature>
<dbReference type="EMBL" id="KF273350">
    <property type="protein sequence ID" value="AGZ84856.1"/>
    <property type="molecule type" value="Genomic_DNA"/>
</dbReference>